<organism evidence="3 4">
    <name type="scientific">Carboxylicivirga linearis</name>
    <dbReference type="NCBI Taxonomy" id="1628157"/>
    <lineage>
        <taxon>Bacteria</taxon>
        <taxon>Pseudomonadati</taxon>
        <taxon>Bacteroidota</taxon>
        <taxon>Bacteroidia</taxon>
        <taxon>Marinilabiliales</taxon>
        <taxon>Marinilabiliaceae</taxon>
        <taxon>Carboxylicivirga</taxon>
    </lineage>
</organism>
<dbReference type="InterPro" id="IPR000782">
    <property type="entry name" value="FAS1_domain"/>
</dbReference>
<evidence type="ECO:0000259" key="2">
    <source>
        <dbReference type="PROSITE" id="PS50213"/>
    </source>
</evidence>
<dbReference type="PROSITE" id="PS50213">
    <property type="entry name" value="FAS1"/>
    <property type="match status" value="3"/>
</dbReference>
<feature type="domain" description="FAS1" evidence="2">
    <location>
        <begin position="624"/>
        <end position="849"/>
    </location>
</feature>
<keyword evidence="4" id="KW-1185">Reference proteome</keyword>
<protein>
    <submittedName>
        <fullName evidence="3">Fasciclin domain-containing protein</fullName>
    </submittedName>
</protein>
<dbReference type="SUPFAM" id="SSF82153">
    <property type="entry name" value="FAS1 domain"/>
    <property type="match status" value="3"/>
</dbReference>
<feature type="domain" description="FAS1" evidence="2">
    <location>
        <begin position="45"/>
        <end position="251"/>
    </location>
</feature>
<evidence type="ECO:0000256" key="1">
    <source>
        <dbReference type="SAM" id="SignalP"/>
    </source>
</evidence>
<accession>A0ABS5JXK2</accession>
<reference evidence="3 4" key="1">
    <citation type="journal article" date="2015" name="Int. J. Syst. Evol. Microbiol.">
        <title>Carboxylicivirga linearis sp. nov., isolated from a sea cucumber culture pond.</title>
        <authorList>
            <person name="Wang F.Q."/>
            <person name="Zhou Y.X."/>
            <person name="Lin X.Z."/>
            <person name="Chen G.J."/>
            <person name="Du Z.J."/>
        </authorList>
    </citation>
    <scope>NUCLEOTIDE SEQUENCE [LARGE SCALE GENOMIC DNA]</scope>
    <source>
        <strain evidence="3 4">FB218</strain>
    </source>
</reference>
<name>A0ABS5JXK2_9BACT</name>
<comment type="caution">
    <text evidence="3">The sequence shown here is derived from an EMBL/GenBank/DDBJ whole genome shotgun (WGS) entry which is preliminary data.</text>
</comment>
<feature type="domain" description="FAS1" evidence="2">
    <location>
        <begin position="444"/>
        <end position="620"/>
    </location>
</feature>
<sequence>MKNRFKKWQFSKAVFSAIMLLIAVNFMSCNDDELFYDKNEPEWLGASIYQYLEDAGNYETFVKLIDDVGYDEVLSKTGSKTLFVANDEAFSRFFQNNPWNVTSYNDLSLAEKKLILNFGMIDNAYLIETLSNYNDGGTLVYGTAMRRQTANTASDSILFDSYQDVPKSGPLGNVWENNFRNGMYVVKDNSASPIVYFFQKMLTTNGISNADYKVISGKDRSGDDADVFDIRVVERDIVCKNGYIHVLEDVMIPRDNMAEHIHKNPETTIFSDLLDRYTWYQPDYDLTEEYSLVNPGFSDTIYVKSYLQKNFSYTMNGQLLDLDDYLLNFSPGANDYSQSRLQADMGTMMVPTDAAMDEYFNEGAGRILKERYGSWENIPDDIITLFMNRHLRNSFMASVPSQFDDMKDTENSAVPITTGDIESSYIAVNGLVYHTNRVYPPDDYVSIYGPVLFGEKAKVFNWAIRQNDFRLYLNSLENLYSFFVPSDDFFSRYIDPFAFAKDVKGALKYWYNNETNTVNATVYAYDAATGEFGDSINVITNANFLSNRLLDMLDNHIVVDDVENGKNFYFTKENNVLKISGSGTNLKVQAGNDLVNNTDISVLSVFEQANGNTYLIDKPLQTPLRSVYKVLSETPQFSKFYELLNGFPSTSNSVVFVRRTNYYGIDYNIRFFNTFNYTVYVPTNEAIQELIDSGELKTWEEINAIEDATEKLAEIEKMERFLRYHFQDNSIFIGGPTVNNTYQSSTINLDKPIYDTRYGTYINKYFKIGVVQDGNDLFLTTENLDDNESTAQVKKDEGLYNIMARDYVFNGNPSAYREIDGSGSGSNSFTSSEIITSSTAVIHQIDRVLKFE</sequence>
<evidence type="ECO:0000313" key="3">
    <source>
        <dbReference type="EMBL" id="MBS2099622.1"/>
    </source>
</evidence>
<dbReference type="InterPro" id="IPR050904">
    <property type="entry name" value="Adhesion/Biosynth-related"/>
</dbReference>
<dbReference type="PANTHER" id="PTHR10900">
    <property type="entry name" value="PERIOSTIN-RELATED"/>
    <property type="match status" value="1"/>
</dbReference>
<proteinExistence type="predicted"/>
<dbReference type="RefSeq" id="WP_212216866.1">
    <property type="nucleotide sequence ID" value="NZ_JAGUCO010000013.1"/>
</dbReference>
<keyword evidence="1" id="KW-0732">Signal</keyword>
<dbReference type="InterPro" id="IPR036378">
    <property type="entry name" value="FAS1_dom_sf"/>
</dbReference>
<evidence type="ECO:0000313" key="4">
    <source>
        <dbReference type="Proteomes" id="UP000708576"/>
    </source>
</evidence>
<feature type="signal peptide" evidence="1">
    <location>
        <begin position="1"/>
        <end position="31"/>
    </location>
</feature>
<dbReference type="Gene3D" id="2.30.180.10">
    <property type="entry name" value="FAS1 domain"/>
    <property type="match status" value="2"/>
</dbReference>
<dbReference type="Proteomes" id="UP000708576">
    <property type="component" value="Unassembled WGS sequence"/>
</dbReference>
<dbReference type="EMBL" id="JAGUCO010000013">
    <property type="protein sequence ID" value="MBS2099622.1"/>
    <property type="molecule type" value="Genomic_DNA"/>
</dbReference>
<feature type="chain" id="PRO_5046739200" evidence="1">
    <location>
        <begin position="32"/>
        <end position="852"/>
    </location>
</feature>
<gene>
    <name evidence="3" type="ORF">KEM10_15105</name>
</gene>
<dbReference type="PANTHER" id="PTHR10900:SF77">
    <property type="entry name" value="FI19380P1"/>
    <property type="match status" value="1"/>
</dbReference>